<dbReference type="GO" id="GO:0005737">
    <property type="term" value="C:cytoplasm"/>
    <property type="evidence" value="ECO:0007669"/>
    <property type="project" value="TreeGrafter"/>
</dbReference>
<evidence type="ECO:0000313" key="4">
    <source>
        <dbReference type="Proteomes" id="UP000005408"/>
    </source>
</evidence>
<dbReference type="SMART" id="SM00315">
    <property type="entry name" value="RGS"/>
    <property type="match status" value="3"/>
</dbReference>
<dbReference type="InterPro" id="IPR016137">
    <property type="entry name" value="RGS"/>
</dbReference>
<protein>
    <recommendedName>
        <fullName evidence="2">RGS domain-containing protein</fullName>
    </recommendedName>
</protein>
<proteinExistence type="predicted"/>
<feature type="compositionally biased region" description="Acidic residues" evidence="1">
    <location>
        <begin position="449"/>
        <end position="492"/>
    </location>
</feature>
<dbReference type="PANTHER" id="PTHR46583">
    <property type="entry name" value="REGULATOR OF G-PROTEIN SIGNALING 22"/>
    <property type="match status" value="1"/>
</dbReference>
<dbReference type="PANTHER" id="PTHR46583:SF1">
    <property type="entry name" value="REGULATOR OF G-PROTEIN SIGNALING 22"/>
    <property type="match status" value="1"/>
</dbReference>
<dbReference type="EnsemblMetazoa" id="G2121.4">
    <property type="protein sequence ID" value="G2121.4:cds"/>
    <property type="gene ID" value="G2121"/>
</dbReference>
<feature type="compositionally biased region" description="Basic and acidic residues" evidence="1">
    <location>
        <begin position="1923"/>
        <end position="1937"/>
    </location>
</feature>
<name>A0A8W8JV86_MAGGI</name>
<feature type="region of interest" description="Disordered" evidence="1">
    <location>
        <begin position="1847"/>
        <end position="1866"/>
    </location>
</feature>
<dbReference type="InterPro" id="IPR048073">
    <property type="entry name" value="RGS22_RGS_third"/>
</dbReference>
<dbReference type="Proteomes" id="UP000005408">
    <property type="component" value="Unassembled WGS sequence"/>
</dbReference>
<dbReference type="GO" id="GO:0001965">
    <property type="term" value="F:G-protein alpha-subunit binding"/>
    <property type="evidence" value="ECO:0007669"/>
    <property type="project" value="InterPro"/>
</dbReference>
<reference evidence="3" key="1">
    <citation type="submission" date="2022-08" db="UniProtKB">
        <authorList>
            <consortium name="EnsemblMetazoa"/>
        </authorList>
    </citation>
    <scope>IDENTIFICATION</scope>
    <source>
        <strain evidence="3">05x7-T-G4-1.051#20</strain>
    </source>
</reference>
<evidence type="ECO:0000256" key="1">
    <source>
        <dbReference type="SAM" id="MobiDB-lite"/>
    </source>
</evidence>
<feature type="region of interest" description="Disordered" evidence="1">
    <location>
        <begin position="447"/>
        <end position="492"/>
    </location>
</feature>
<keyword evidence="4" id="KW-1185">Reference proteome</keyword>
<feature type="region of interest" description="Disordered" evidence="1">
    <location>
        <begin position="671"/>
        <end position="803"/>
    </location>
</feature>
<dbReference type="InterPro" id="IPR042651">
    <property type="entry name" value="Rgs22"/>
</dbReference>
<feature type="compositionally biased region" description="Polar residues" evidence="1">
    <location>
        <begin position="373"/>
        <end position="383"/>
    </location>
</feature>
<feature type="compositionally biased region" description="Low complexity" evidence="1">
    <location>
        <begin position="737"/>
        <end position="769"/>
    </location>
</feature>
<dbReference type="Pfam" id="PF00615">
    <property type="entry name" value="RGS"/>
    <property type="match status" value="4"/>
</dbReference>
<evidence type="ECO:0000313" key="3">
    <source>
        <dbReference type="EnsemblMetazoa" id="G2121.4:cds"/>
    </source>
</evidence>
<feature type="compositionally biased region" description="Basic and acidic residues" evidence="1">
    <location>
        <begin position="1856"/>
        <end position="1866"/>
    </location>
</feature>
<feature type="compositionally biased region" description="Basic and acidic residues" evidence="1">
    <location>
        <begin position="1795"/>
        <end position="1817"/>
    </location>
</feature>
<accession>A0A8W8JV86</accession>
<evidence type="ECO:0000259" key="2">
    <source>
        <dbReference type="PROSITE" id="PS50132"/>
    </source>
</evidence>
<feature type="domain" description="RGS" evidence="2">
    <location>
        <begin position="1651"/>
        <end position="1762"/>
    </location>
</feature>
<feature type="compositionally biased region" description="Polar residues" evidence="1">
    <location>
        <begin position="1889"/>
        <end position="1903"/>
    </location>
</feature>
<dbReference type="InterPro" id="IPR036305">
    <property type="entry name" value="RGS_sf"/>
</dbReference>
<feature type="region of interest" description="Disordered" evidence="1">
    <location>
        <begin position="309"/>
        <end position="383"/>
    </location>
</feature>
<dbReference type="SUPFAM" id="SSF48097">
    <property type="entry name" value="Regulator of G-protein signaling, RGS"/>
    <property type="match status" value="5"/>
</dbReference>
<dbReference type="InterPro" id="IPR044926">
    <property type="entry name" value="RGS_subdomain_2"/>
</dbReference>
<dbReference type="Gene3D" id="1.10.167.10">
    <property type="entry name" value="Regulator of G-protein Signalling 4, domain 2"/>
    <property type="match status" value="5"/>
</dbReference>
<dbReference type="GO" id="GO:0005634">
    <property type="term" value="C:nucleus"/>
    <property type="evidence" value="ECO:0007669"/>
    <property type="project" value="TreeGrafter"/>
</dbReference>
<feature type="region of interest" description="Disordered" evidence="1">
    <location>
        <begin position="1790"/>
        <end position="1817"/>
    </location>
</feature>
<feature type="region of interest" description="Disordered" evidence="1">
    <location>
        <begin position="1889"/>
        <end position="2009"/>
    </location>
</feature>
<feature type="compositionally biased region" description="Pro residues" evidence="1">
    <location>
        <begin position="676"/>
        <end position="686"/>
    </location>
</feature>
<dbReference type="PROSITE" id="PS50132">
    <property type="entry name" value="RGS"/>
    <property type="match status" value="4"/>
</dbReference>
<feature type="domain" description="RGS" evidence="2">
    <location>
        <begin position="1482"/>
        <end position="1606"/>
    </location>
</feature>
<feature type="domain" description="RGS" evidence="2">
    <location>
        <begin position="813"/>
        <end position="919"/>
    </location>
</feature>
<feature type="region of interest" description="Disordered" evidence="1">
    <location>
        <begin position="1250"/>
        <end position="1288"/>
    </location>
</feature>
<dbReference type="CDD" id="cd08726">
    <property type="entry name" value="RGS_RGS22_3"/>
    <property type="match status" value="1"/>
</dbReference>
<sequence>MSGSTQIADPEDVEYEDVEDFLATDDLFVDYFNAYLSLPTFPAPLCFNKDTGGFEVVTDAKKELAKQIKAAIRSQRRTPKIYDVVKQHSFSNIPLIPIEEPDEPENLEINTSFTVTTLNKEQGIHWIKEERLPAFLESEYYMEYRLGKLISQTRIQGDKGQFVLMSVDYKPKTKIKRKKSVEEVPQIDPKEQMMKDMFVCLGETSTTEADAWFTSAQITQNSDTTYSNLARPKSAEIVRRPNSARPVSAYSALEGYHRSESGIGTSVKSSVYSGHHSKASMENLDDVYSSKLFAVDGKPMIHKPSESVFSVTEDYSNKKSKPFSSTVYTTPKIDPIEVDDESGFEATDTDSNSSKERQDDFLDEEPSVPQEEAPSSSMPEDSQQSIVFKNIDDVGAAVVRAVLTKSIAQLSNRNEKEVMRDPEVVRRLPETQHTDLTVDMLDRITLDERQEEEQPEVVAEEDEEEEEDIEKEKEEEESDNDSLLDSEEDYEEGDTFFRKHKNRTYSLNNRKGIEQFKGFLEGTAGEKNWRLWIDIDRLVWMNKQEKIDPHVKNIQMQQFLSHIREQYHKQGAPYELSFEQKQELGLIEPSSWNLEKLSDIQNKIAEPLVLYWAPRFLLKQAQYKKPEENYLYQNLKQVKAQDNSVNPSPHTATLLPLRPKSCMPRIHHSVSLQPPAVRPPILPETSPPVGMKRVYAPSALRPHSSNYKTRQEERRKRMLSSQFSVDKSAKPRIKSAPSRTSSGGSVRPSSARPSSSVRPASSARPSSSAKTPLGSEIPESEVRSRPSSAGSDRDSMASSVSSTFPGGSRMDALLKALYHERQAGGFFQKYIDRSGNKMWVNCLNFWTDVQEYHLLFYAEVIDPYIVQKKAKVIYSRYIVVGGDRNIGCSHEVRCRIYRALQPPFEDLFDEAEEYSLTVLYVAWTQMINVDMKTYGKVELIEVKKHLETRSKYVLNLQRKGLIKQRVLTPDDPMEGYEDPVYDETLLEKIPEEFRDFTLEKLVHNRIEVMAAGGGYGKLLEDRPPNPVILEAQKYVRDRLEKKWLPLFLATPEFAERQKPKAGMDDVVDDVLVQKKKKSQSVMRLLDTKWQSSAKDVIIFRKCLLNPVTALQFRRYVSVKDISNKEDKLENDVLFWLEVQRFKVMAAGGGYGKLLEDRPPNPVILEAQNMSGTGWRRSCTTFLATPDFAERQKPKAGMDDVVDDVLVQKKKKSHDALQFRRYVSVKDISNKEDKLENDVLFCWRSTLQARPSSSAKTPLGSEIPESEVRSRPSSAGSDRDSMASSVSSTFPGGSRMDALLKALYHERQAGGFFQKYIDRSGNKMWVNCLNFWTDVQEYHLLFYAEVIDPYIVQKKAKVIYSRYIVVGGDRNIGCSHEVRCRIYRALQPPFEDLFDEAEEYSLTVLYVAWTQMINVDMKTYGKVELIEVKKHLETRSKYVLNLQRKGLIKQRVLTPDDPMEGYEDPVYDETLLEKIPEEFRDFTLEKLVHNRIEVENFKLFLAENYASMDLLCWMDIEHFRRMPQTDEKKRDEKAKEIKNKYLNKKYFFGPNSPAGKEGQDKVMAAGGGYGKLLEDRPPNPVILEAQKYVRDRLEKKWLPLFLATPEFAERQKPKAGMDDVVDDVLVQKKKKSQSVMRLLDTKWQSSAKDVIIFRKCLLNPVTALQFRRYVSVKDISNKEDKLENDVLFWLEVQRFKDLYHVHCDDSVILAKVNSIIGCFIESTIPPSLQIDIPADLAEKIAERKYERSPYIFREAQLIVFRYLYQHWNDFINFRSNMADEKVLPTLERRRKHAKIKERQKQRELEEKAQKISPKARLEAERRAAEGLPPLGDEDEDDQFHDPFAMHRAPSQEDEDEGGHGGDTKDKISWSYSSYMAALHREDILNNTDESTFSSLMSDTGSVHGSESAEKESNAVTVQSTSTVTKKETKTEQTQTDKKKQGKVGFAEEPQKPETPIKGALKKKGKESPTGQKGSVGFSKMTPLDEEAEEETSKSVSKKVKVKTGTVSVKQ</sequence>
<dbReference type="GO" id="GO:0009966">
    <property type="term" value="P:regulation of signal transduction"/>
    <property type="evidence" value="ECO:0007669"/>
    <property type="project" value="InterPro"/>
</dbReference>
<feature type="domain" description="RGS" evidence="2">
    <location>
        <begin position="1298"/>
        <end position="1404"/>
    </location>
</feature>
<organism evidence="3 4">
    <name type="scientific">Magallana gigas</name>
    <name type="common">Pacific oyster</name>
    <name type="synonym">Crassostrea gigas</name>
    <dbReference type="NCBI Taxonomy" id="29159"/>
    <lineage>
        <taxon>Eukaryota</taxon>
        <taxon>Metazoa</taxon>
        <taxon>Spiralia</taxon>
        <taxon>Lophotrochozoa</taxon>
        <taxon>Mollusca</taxon>
        <taxon>Bivalvia</taxon>
        <taxon>Autobranchia</taxon>
        <taxon>Pteriomorphia</taxon>
        <taxon>Ostreida</taxon>
        <taxon>Ostreoidea</taxon>
        <taxon>Ostreidae</taxon>
        <taxon>Magallana</taxon>
    </lineage>
</organism>